<keyword evidence="2" id="KW-1185">Reference proteome</keyword>
<dbReference type="Proteomes" id="UP000011704">
    <property type="component" value="Unassembled WGS sequence"/>
</dbReference>
<evidence type="ECO:0000313" key="1">
    <source>
        <dbReference type="EMBL" id="CCQ90603.1"/>
    </source>
</evidence>
<proteinExistence type="predicted"/>
<evidence type="ECO:0000313" key="2">
    <source>
        <dbReference type="Proteomes" id="UP000011704"/>
    </source>
</evidence>
<organism evidence="1 2">
    <name type="scientific">Nitrospina gracilis (strain 3/211)</name>
    <dbReference type="NCBI Taxonomy" id="1266370"/>
    <lineage>
        <taxon>Bacteria</taxon>
        <taxon>Pseudomonadati</taxon>
        <taxon>Nitrospinota/Tectimicrobiota group</taxon>
        <taxon>Nitrospinota</taxon>
        <taxon>Nitrospinia</taxon>
        <taxon>Nitrospinales</taxon>
        <taxon>Nitrospinaceae</taxon>
        <taxon>Nitrospina</taxon>
    </lineage>
</organism>
<name>M1ZBC0_NITG3</name>
<dbReference type="AlphaFoldDB" id="M1ZBC0"/>
<protein>
    <submittedName>
        <fullName evidence="1">Putative Cytochrome c (Fragment, part 2)</fullName>
    </submittedName>
</protein>
<feature type="non-terminal residue" evidence="1">
    <location>
        <position position="1"/>
    </location>
</feature>
<comment type="caution">
    <text evidence="1">The sequence shown here is derived from an EMBL/GenBank/DDBJ whole genome shotgun (WGS) entry which is preliminary data.</text>
</comment>
<accession>M1ZBC0</accession>
<dbReference type="HOGENOM" id="CLU_3281481_0_0_0"/>
<reference evidence="1 2" key="1">
    <citation type="journal article" date="2013" name="Front. Microbiol.">
        <title>The genome of Nitrospina gracilis illuminates the metabolism and evolution of the major marine nitrite oxidizer.</title>
        <authorList>
            <person name="Luecker S."/>
            <person name="Nowka B."/>
            <person name="Rattei T."/>
            <person name="Spieck E."/>
            <person name="and Daims H."/>
        </authorList>
    </citation>
    <scope>NUCLEOTIDE SEQUENCE [LARGE SCALE GENOMIC DNA]</scope>
    <source>
        <strain evidence="1 2">3/211</strain>
    </source>
</reference>
<dbReference type="InParanoid" id="M1ZBC0"/>
<gene>
    <name evidence="1" type="ORF">NITGR_330001</name>
</gene>
<dbReference type="EMBL" id="CAQJ01000037">
    <property type="protein sequence ID" value="CCQ90603.1"/>
    <property type="molecule type" value="Genomic_DNA"/>
</dbReference>
<sequence>MWVLENGSPGTGMPIRVGTVITKDEGWWVIQFIRAFRKPEK</sequence>
<dbReference type="STRING" id="1266370.NITGR_330001"/>